<dbReference type="Proteomes" id="UP001202328">
    <property type="component" value="Unassembled WGS sequence"/>
</dbReference>
<evidence type="ECO:0000313" key="2">
    <source>
        <dbReference type="EMBL" id="KAI3903403.1"/>
    </source>
</evidence>
<evidence type="ECO:0000313" key="3">
    <source>
        <dbReference type="Proteomes" id="UP001202328"/>
    </source>
</evidence>
<keyword evidence="3" id="KW-1185">Reference proteome</keyword>
<protein>
    <submittedName>
        <fullName evidence="2">Uncharacterized protein</fullName>
    </submittedName>
</protein>
<feature type="region of interest" description="Disordered" evidence="1">
    <location>
        <begin position="15"/>
        <end position="42"/>
    </location>
</feature>
<feature type="compositionally biased region" description="Low complexity" evidence="1">
    <location>
        <begin position="19"/>
        <end position="40"/>
    </location>
</feature>
<dbReference type="EMBL" id="JAJJMB010011222">
    <property type="protein sequence ID" value="KAI3903403.1"/>
    <property type="molecule type" value="Genomic_DNA"/>
</dbReference>
<organism evidence="2 3">
    <name type="scientific">Papaver atlanticum</name>
    <dbReference type="NCBI Taxonomy" id="357466"/>
    <lineage>
        <taxon>Eukaryota</taxon>
        <taxon>Viridiplantae</taxon>
        <taxon>Streptophyta</taxon>
        <taxon>Embryophyta</taxon>
        <taxon>Tracheophyta</taxon>
        <taxon>Spermatophyta</taxon>
        <taxon>Magnoliopsida</taxon>
        <taxon>Ranunculales</taxon>
        <taxon>Papaveraceae</taxon>
        <taxon>Papaveroideae</taxon>
        <taxon>Papaver</taxon>
    </lineage>
</organism>
<comment type="caution">
    <text evidence="2">The sequence shown here is derived from an EMBL/GenBank/DDBJ whole genome shotgun (WGS) entry which is preliminary data.</text>
</comment>
<accession>A0AAD4SE63</accession>
<feature type="region of interest" description="Disordered" evidence="1">
    <location>
        <begin position="72"/>
        <end position="117"/>
    </location>
</feature>
<proteinExistence type="predicted"/>
<dbReference type="PANTHER" id="PTHR34061:SF2">
    <property type="entry name" value="PROTEIN, PUTATIVE-RELATED"/>
    <property type="match status" value="1"/>
</dbReference>
<evidence type="ECO:0000256" key="1">
    <source>
        <dbReference type="SAM" id="MobiDB-lite"/>
    </source>
</evidence>
<feature type="compositionally biased region" description="Basic and acidic residues" evidence="1">
    <location>
        <begin position="86"/>
        <end position="98"/>
    </location>
</feature>
<gene>
    <name evidence="2" type="ORF">MKW98_032057</name>
</gene>
<dbReference type="PANTHER" id="PTHR34061">
    <property type="entry name" value="PROTEIN, PUTATIVE-RELATED"/>
    <property type="match status" value="1"/>
</dbReference>
<name>A0AAD4SE63_9MAGN</name>
<reference evidence="2" key="1">
    <citation type="submission" date="2022-04" db="EMBL/GenBank/DDBJ databases">
        <title>A functionally conserved STORR gene fusion in Papaver species that diverged 16.8 million years ago.</title>
        <authorList>
            <person name="Catania T."/>
        </authorList>
    </citation>
    <scope>NUCLEOTIDE SEQUENCE</scope>
    <source>
        <strain evidence="2">S-188037</strain>
    </source>
</reference>
<dbReference type="AlphaFoldDB" id="A0AAD4SE63"/>
<sequence length="117" mass="12905">MSTITTANRSRFFNVRGNSSSVESRVRSSRSTHGGSSSSGKVDSMAMWFINGISTAFFASLEKCSCINVTTHDDGYDSNEDLPLIPKDDQDNFQHDNHGTGGIRRRRNGKGKTIDDR</sequence>